<name>A0A096P8N5_OSTTA</name>
<protein>
    <submittedName>
        <fullName evidence="2">Unnamed product</fullName>
    </submittedName>
</protein>
<dbReference type="KEGG" id="ota:OT_ostta17g01740"/>
<keyword evidence="3" id="KW-1185">Reference proteome</keyword>
<dbReference type="OrthoDB" id="429813at2759"/>
<dbReference type="AlphaFoldDB" id="A0A096P8N5"/>
<accession>A0A096P8N5</accession>
<organism evidence="2 3">
    <name type="scientific">Ostreococcus tauri</name>
    <name type="common">Marine green alga</name>
    <dbReference type="NCBI Taxonomy" id="70448"/>
    <lineage>
        <taxon>Eukaryota</taxon>
        <taxon>Viridiplantae</taxon>
        <taxon>Chlorophyta</taxon>
        <taxon>Mamiellophyceae</taxon>
        <taxon>Mamiellales</taxon>
        <taxon>Bathycoccaceae</taxon>
        <taxon>Ostreococcus</taxon>
    </lineage>
</organism>
<sequence length="773" mass="85689">MLDLEAIARRGRRAESPNGPLGASTDSSRSSDVASDSEEANGMMRGEMTRACVLRLVDRGELRREVTTRVARREAARRRRVGDETFVCARARTPIERRKCEAARTYQMHVLRSAGTFDACVGYGAAQACEDDVRRVSADPGTEEYYVASENPFDDKVYGVMRLVRCGVREIIDDRFDAATECSSGLGFVIDRFFATTAANEIAAAPNGPEFIRRLMIDAVRAVAAKRDVICPKRTIPILSATPVDVSGARAFDHVDYEPRGLTRYEDGIMCDDDVMLEREHWVTRKFFKLYVIPAVAPSNDPRAPGKKTWSAFGKARDLRAEADSDADEDEREPLVVTLHAIASRDVERRNDDPLSVARAIANECVLELNDDERASIVVEALACALRDDSGAPSHEVDFDSSCSGVFVRAVRTIVGDAHEMKKRAVVCVRTSVDSVENLMDSLESSMSAAGTDACVLVSRCLSRGRHFVLCDGDVLTRDMLACAASRGIFADGGVFTASTDGDHGVVAARFIRREFRVRTSRVEDVDALVDIEAEAWLETPEMRTSLQTVRDRIEKNASMNFVVEDIRTGCVRGVMYTQYVDDVESPLNAIWETKESNRREVGSTNVVQLLDVFVDQRYGALCASAAISVGQELRNHVLSFAEHSGVQQACAVTRTRGYRATQQTSPSLTYDEYVHGDVLDRGVFFHTSAGAEVLRVVRPWRSRDYENDGNGVLIRYDVREYAYTNAVRRGRSALKLSKRRPSDPTRSEGRPYVNSIEAVAWEARAQTFPVIA</sequence>
<proteinExistence type="predicted"/>
<reference evidence="2 3" key="2">
    <citation type="journal article" date="2014" name="BMC Genomics">
        <title>An improved genome of the model marine alga Ostreococcus tauri unfolds by assessing Illumina de novo assemblies.</title>
        <authorList>
            <person name="Blanc-Mathieu R."/>
            <person name="Verhelst B."/>
            <person name="Derelle E."/>
            <person name="Rombauts S."/>
            <person name="Bouget F.Y."/>
            <person name="Carre I."/>
            <person name="Chateau A."/>
            <person name="Eyre-Walker A."/>
            <person name="Grimsley N."/>
            <person name="Moreau H."/>
            <person name="Piegu B."/>
            <person name="Rivals E."/>
            <person name="Schackwitz W."/>
            <person name="Van de Peer Y."/>
            <person name="Piganeau G."/>
        </authorList>
    </citation>
    <scope>NUCLEOTIDE SEQUENCE [LARGE SCALE GENOMIC DNA]</scope>
    <source>
        <strain evidence="3">OTTH 0595 / CCAP 157/2 / RCC745</strain>
    </source>
</reference>
<feature type="region of interest" description="Disordered" evidence="1">
    <location>
        <begin position="1"/>
        <end position="44"/>
    </location>
</feature>
<dbReference type="Gene3D" id="3.40.630.30">
    <property type="match status" value="1"/>
</dbReference>
<evidence type="ECO:0000256" key="1">
    <source>
        <dbReference type="SAM" id="MobiDB-lite"/>
    </source>
</evidence>
<evidence type="ECO:0000313" key="3">
    <source>
        <dbReference type="Proteomes" id="UP000009170"/>
    </source>
</evidence>
<dbReference type="InParanoid" id="A0A096P8N5"/>
<dbReference type="Proteomes" id="UP000009170">
    <property type="component" value="Unassembled WGS sequence"/>
</dbReference>
<evidence type="ECO:0000313" key="2">
    <source>
        <dbReference type="EMBL" id="CEG00608.1"/>
    </source>
</evidence>
<gene>
    <name evidence="2" type="ORF">OT_ostta17g01740</name>
</gene>
<dbReference type="EMBL" id="CAID01000017">
    <property type="protein sequence ID" value="CEG00608.1"/>
    <property type="molecule type" value="Genomic_DNA"/>
</dbReference>
<dbReference type="GeneID" id="9838081"/>
<comment type="caution">
    <text evidence="2">The sequence shown here is derived from an EMBL/GenBank/DDBJ whole genome shotgun (WGS) entry which is preliminary data.</text>
</comment>
<dbReference type="RefSeq" id="XP_003083948.2">
    <property type="nucleotide sequence ID" value="XM_003083900.2"/>
</dbReference>
<feature type="compositionally biased region" description="Low complexity" evidence="1">
    <location>
        <begin position="24"/>
        <end position="34"/>
    </location>
</feature>
<reference evidence="3" key="1">
    <citation type="journal article" date="2006" name="Proc. Natl. Acad. Sci. U.S.A.">
        <title>Genome analysis of the smallest free-living eukaryote Ostreococcus tauri unveils many unique features.</title>
        <authorList>
            <person name="Derelle E."/>
            <person name="Ferraz C."/>
            <person name="Rombauts S."/>
            <person name="Rouze P."/>
            <person name="Worden A.Z."/>
            <person name="Robbens S."/>
            <person name="Partensky F."/>
            <person name="Degroeve S."/>
            <person name="Echeynie S."/>
            <person name="Cooke R."/>
            <person name="Saeys Y."/>
            <person name="Wuyts J."/>
            <person name="Jabbari K."/>
            <person name="Bowler C."/>
            <person name="Panaud O."/>
            <person name="Piegu B."/>
            <person name="Ball S.G."/>
            <person name="Ral J.-P."/>
            <person name="Bouget F.-Y."/>
            <person name="Piganeau G."/>
            <person name="De Baets B."/>
            <person name="Picard A."/>
            <person name="Delseny M."/>
            <person name="Demaille J."/>
            <person name="Van de Peer Y."/>
            <person name="Moreau H."/>
        </authorList>
    </citation>
    <scope>NUCLEOTIDE SEQUENCE [LARGE SCALE GENOMIC DNA]</scope>
    <source>
        <strain evidence="3">OTTH 0595 / CCAP 157/2 / RCC745</strain>
    </source>
</reference>